<evidence type="ECO:0000256" key="3">
    <source>
        <dbReference type="ARBA" id="ARBA00023212"/>
    </source>
</evidence>
<comment type="caution">
    <text evidence="5">The sequence shown here is derived from an EMBL/GenBank/DDBJ whole genome shotgun (WGS) entry which is preliminary data.</text>
</comment>
<accession>A0ABR4N224</accession>
<keyword evidence="3" id="KW-0206">Cytoskeleton</keyword>
<dbReference type="Gene3D" id="1.25.10.10">
    <property type="entry name" value="Leucine-rich Repeat Variant"/>
    <property type="match status" value="2"/>
</dbReference>
<dbReference type="InterPro" id="IPR016024">
    <property type="entry name" value="ARM-type_fold"/>
</dbReference>
<dbReference type="EMBL" id="JADGIZ020000044">
    <property type="protein sequence ID" value="KAL2913583.1"/>
    <property type="molecule type" value="Genomic_DNA"/>
</dbReference>
<comment type="subcellular location">
    <subcellularLocation>
        <location evidence="1">Cytoplasm</location>
        <location evidence="1">Cytoskeleton</location>
    </subcellularLocation>
</comment>
<dbReference type="InterPro" id="IPR045110">
    <property type="entry name" value="XMAP215"/>
</dbReference>
<dbReference type="InterPro" id="IPR034085">
    <property type="entry name" value="TOG"/>
</dbReference>
<dbReference type="Pfam" id="PF21041">
    <property type="entry name" value="XMAP215_CLASP_TOG"/>
    <property type="match status" value="1"/>
</dbReference>
<dbReference type="PANTHER" id="PTHR12609">
    <property type="entry name" value="MICROTUBULE ASSOCIATED PROTEIN XMAP215"/>
    <property type="match status" value="1"/>
</dbReference>
<organism evidence="5 6">
    <name type="scientific">Polyrhizophydium stewartii</name>
    <dbReference type="NCBI Taxonomy" id="2732419"/>
    <lineage>
        <taxon>Eukaryota</taxon>
        <taxon>Fungi</taxon>
        <taxon>Fungi incertae sedis</taxon>
        <taxon>Chytridiomycota</taxon>
        <taxon>Chytridiomycota incertae sedis</taxon>
        <taxon>Chytridiomycetes</taxon>
        <taxon>Rhizophydiales</taxon>
        <taxon>Rhizophydiales incertae sedis</taxon>
        <taxon>Polyrhizophydium</taxon>
    </lineage>
</organism>
<evidence type="ECO:0000313" key="5">
    <source>
        <dbReference type="EMBL" id="KAL2913583.1"/>
    </source>
</evidence>
<gene>
    <name evidence="5" type="ORF">HK105_206885</name>
</gene>
<sequence>MAEGEEDFSKLALDDRLVHKSWKARQSAYDELAREFRIADPKDTAYFQRFQDNIKGMLSDSNQIALESGVAAVLEFVTVAEMAVRGKSVITPLVVDKCLASTRANTKARALDILLMLVEIDNADLVVECLIAGFAHKTPKNVAACVTALREVISAYGIPLVPFKPIVKALPKIFDHRDNTVRAEGTALALELYRWIGQALMGSLNDLKPVQLKELSALFEQEQGGRPAPKRYRRVDAPKAAAAEAAAAGGGPADAVEQEEPVDDLQFFDPVNVLDKLPKNFYTEIASAKWQERRDALNGLLEIANTPKIEDGRYGELLNVLAKKIADANIVVAVLAAQCIGCLAKGLRSAFAQYRNIASLASFLYRTAL</sequence>
<dbReference type="SUPFAM" id="SSF48371">
    <property type="entry name" value="ARM repeat"/>
    <property type="match status" value="1"/>
</dbReference>
<dbReference type="InterPro" id="IPR011989">
    <property type="entry name" value="ARM-like"/>
</dbReference>
<evidence type="ECO:0000259" key="4">
    <source>
        <dbReference type="SMART" id="SM01349"/>
    </source>
</evidence>
<feature type="domain" description="TOG" evidence="4">
    <location>
        <begin position="1"/>
        <end position="228"/>
    </location>
</feature>
<evidence type="ECO:0000256" key="2">
    <source>
        <dbReference type="ARBA" id="ARBA00022490"/>
    </source>
</evidence>
<dbReference type="InterPro" id="IPR048491">
    <property type="entry name" value="XMAP215_CLASP_TOG"/>
</dbReference>
<protein>
    <recommendedName>
        <fullName evidence="4">TOG domain-containing protein</fullName>
    </recommendedName>
</protein>
<proteinExistence type="predicted"/>
<evidence type="ECO:0000313" key="6">
    <source>
        <dbReference type="Proteomes" id="UP001527925"/>
    </source>
</evidence>
<dbReference type="Proteomes" id="UP001527925">
    <property type="component" value="Unassembled WGS sequence"/>
</dbReference>
<reference evidence="5 6" key="1">
    <citation type="submission" date="2023-09" db="EMBL/GenBank/DDBJ databases">
        <title>Pangenome analysis of Batrachochytrium dendrobatidis and related Chytrids.</title>
        <authorList>
            <person name="Yacoub M.N."/>
            <person name="Stajich J.E."/>
            <person name="James T.Y."/>
        </authorList>
    </citation>
    <scope>NUCLEOTIDE SEQUENCE [LARGE SCALE GENOMIC DNA]</scope>
    <source>
        <strain evidence="5 6">JEL0888</strain>
    </source>
</reference>
<dbReference type="SMART" id="SM01349">
    <property type="entry name" value="TOG"/>
    <property type="match status" value="1"/>
</dbReference>
<name>A0ABR4N224_9FUNG</name>
<keyword evidence="6" id="KW-1185">Reference proteome</keyword>
<evidence type="ECO:0000256" key="1">
    <source>
        <dbReference type="ARBA" id="ARBA00004245"/>
    </source>
</evidence>
<keyword evidence="2" id="KW-0963">Cytoplasm</keyword>